<evidence type="ECO:0000256" key="9">
    <source>
        <dbReference type="RuleBase" id="RU003465"/>
    </source>
</evidence>
<evidence type="ECO:0000256" key="4">
    <source>
        <dbReference type="ARBA" id="ARBA00022723"/>
    </source>
</evidence>
<evidence type="ECO:0000256" key="7">
    <source>
        <dbReference type="ARBA" id="ARBA00022912"/>
    </source>
</evidence>
<dbReference type="STRING" id="264951.A0A443HTN4"/>
<dbReference type="InterPro" id="IPR036457">
    <property type="entry name" value="PPM-type-like_dom_sf"/>
</dbReference>
<evidence type="ECO:0000256" key="3">
    <source>
        <dbReference type="ARBA" id="ARBA00013081"/>
    </source>
</evidence>
<accession>A0A443HTN4</accession>
<keyword evidence="8" id="KW-0464">Manganese</keyword>
<reference evidence="11 12" key="1">
    <citation type="journal article" date="2018" name="Front. Microbiol.">
        <title>Genomic and genetic insights into a cosmopolitan fungus, Paecilomyces variotii (Eurotiales).</title>
        <authorList>
            <person name="Urquhart A.S."/>
            <person name="Mondo S.J."/>
            <person name="Makela M.R."/>
            <person name="Hane J.K."/>
            <person name="Wiebenga A."/>
            <person name="He G."/>
            <person name="Mihaltcheva S."/>
            <person name="Pangilinan J."/>
            <person name="Lipzen A."/>
            <person name="Barry K."/>
            <person name="de Vries R.P."/>
            <person name="Grigoriev I.V."/>
            <person name="Idnurm A."/>
        </authorList>
    </citation>
    <scope>NUCLEOTIDE SEQUENCE [LARGE SCALE GENOMIC DNA]</scope>
    <source>
        <strain evidence="11 12">CBS 101075</strain>
    </source>
</reference>
<evidence type="ECO:0000256" key="6">
    <source>
        <dbReference type="ARBA" id="ARBA00022842"/>
    </source>
</evidence>
<sequence length="316" mass="33868">MLRTTIMSSSETVFLIDTGAGMAQGSRPDQEDRYVFILPDQFPADTVDKLALFAIFDGHGSASVAEHARKNLPQLLVKRPEFEAGDYDTAIAEAFVDEDEALLNKFMSHSTEPAVSGSTVALCFANLTKGILVVGNLGDSHIVLAERDLSGGKPINVQRLTKAHKPGHADEKARIREAGGSVNNSTGTTRVGSLNMSRALGDLQYKNPVNTMDDEMSAKSRTAAVVPPGNRGDFLSNKAHLSRVNLSPEKRYALVCSSDGVSDSTDEKALLEHVMRSSSTGERARDIAQEIVNVTAARYGSDNSTCIVALLDGTKT</sequence>
<dbReference type="CDD" id="cd00143">
    <property type="entry name" value="PP2Cc"/>
    <property type="match status" value="1"/>
</dbReference>
<dbReference type="PANTHER" id="PTHR13832:SF803">
    <property type="entry name" value="PROTEIN PHOSPHATASE 1G"/>
    <property type="match status" value="1"/>
</dbReference>
<evidence type="ECO:0000313" key="11">
    <source>
        <dbReference type="EMBL" id="RWQ95140.1"/>
    </source>
</evidence>
<evidence type="ECO:0000256" key="5">
    <source>
        <dbReference type="ARBA" id="ARBA00022801"/>
    </source>
</evidence>
<keyword evidence="4" id="KW-0479">Metal-binding</keyword>
<dbReference type="RefSeq" id="XP_028484785.1">
    <property type="nucleotide sequence ID" value="XM_028626930.1"/>
</dbReference>
<evidence type="ECO:0000256" key="1">
    <source>
        <dbReference type="ARBA" id="ARBA00001936"/>
    </source>
</evidence>
<proteinExistence type="inferred from homology"/>
<keyword evidence="12" id="KW-1185">Reference proteome</keyword>
<evidence type="ECO:0000259" key="10">
    <source>
        <dbReference type="PROSITE" id="PS51746"/>
    </source>
</evidence>
<dbReference type="GO" id="GO:0046872">
    <property type="term" value="F:metal ion binding"/>
    <property type="evidence" value="ECO:0007669"/>
    <property type="project" value="UniProtKB-KW"/>
</dbReference>
<organism evidence="11 12">
    <name type="scientific">Byssochlamys spectabilis</name>
    <name type="common">Paecilomyces variotii</name>
    <dbReference type="NCBI Taxonomy" id="264951"/>
    <lineage>
        <taxon>Eukaryota</taxon>
        <taxon>Fungi</taxon>
        <taxon>Dikarya</taxon>
        <taxon>Ascomycota</taxon>
        <taxon>Pezizomycotina</taxon>
        <taxon>Eurotiomycetes</taxon>
        <taxon>Eurotiomycetidae</taxon>
        <taxon>Eurotiales</taxon>
        <taxon>Thermoascaceae</taxon>
        <taxon>Paecilomyces</taxon>
    </lineage>
</organism>
<protein>
    <recommendedName>
        <fullName evidence="3">protein-serine/threonine phosphatase</fullName>
        <ecNumber evidence="3">3.1.3.16</ecNumber>
    </recommendedName>
</protein>
<gene>
    <name evidence="11" type="ORF">C8Q69DRAFT_283381</name>
</gene>
<dbReference type="PANTHER" id="PTHR13832">
    <property type="entry name" value="PROTEIN PHOSPHATASE 2C"/>
    <property type="match status" value="1"/>
</dbReference>
<dbReference type="PROSITE" id="PS01032">
    <property type="entry name" value="PPM_1"/>
    <property type="match status" value="1"/>
</dbReference>
<dbReference type="EC" id="3.1.3.16" evidence="3"/>
<dbReference type="SMART" id="SM00332">
    <property type="entry name" value="PP2Cc"/>
    <property type="match status" value="1"/>
</dbReference>
<dbReference type="InterPro" id="IPR015655">
    <property type="entry name" value="PP2C"/>
</dbReference>
<comment type="similarity">
    <text evidence="2 9">Belongs to the PP2C family.</text>
</comment>
<dbReference type="InterPro" id="IPR001932">
    <property type="entry name" value="PPM-type_phosphatase-like_dom"/>
</dbReference>
<dbReference type="GeneID" id="39596207"/>
<comment type="caution">
    <text evidence="11">The sequence shown here is derived from an EMBL/GenBank/DDBJ whole genome shotgun (WGS) entry which is preliminary data.</text>
</comment>
<dbReference type="VEuPathDB" id="FungiDB:C8Q69DRAFT_283381"/>
<feature type="domain" description="PPM-type phosphatase" evidence="10">
    <location>
        <begin position="17"/>
        <end position="311"/>
    </location>
</feature>
<dbReference type="Proteomes" id="UP000283841">
    <property type="component" value="Unassembled WGS sequence"/>
</dbReference>
<keyword evidence="6" id="KW-0460">Magnesium</keyword>
<keyword evidence="7 9" id="KW-0904">Protein phosphatase</keyword>
<dbReference type="AlphaFoldDB" id="A0A443HTN4"/>
<dbReference type="GO" id="GO:0004722">
    <property type="term" value="F:protein serine/threonine phosphatase activity"/>
    <property type="evidence" value="ECO:0007669"/>
    <property type="project" value="UniProtKB-EC"/>
</dbReference>
<dbReference type="EMBL" id="RCNU01000006">
    <property type="protein sequence ID" value="RWQ95140.1"/>
    <property type="molecule type" value="Genomic_DNA"/>
</dbReference>
<dbReference type="Pfam" id="PF00481">
    <property type="entry name" value="PP2C"/>
    <property type="match status" value="1"/>
</dbReference>
<dbReference type="Gene3D" id="3.60.40.10">
    <property type="entry name" value="PPM-type phosphatase domain"/>
    <property type="match status" value="1"/>
</dbReference>
<dbReference type="InterPro" id="IPR000222">
    <property type="entry name" value="PP2C_BS"/>
</dbReference>
<evidence type="ECO:0000256" key="2">
    <source>
        <dbReference type="ARBA" id="ARBA00006702"/>
    </source>
</evidence>
<evidence type="ECO:0000313" key="12">
    <source>
        <dbReference type="Proteomes" id="UP000283841"/>
    </source>
</evidence>
<comment type="cofactor">
    <cofactor evidence="1">
        <name>Mn(2+)</name>
        <dbReference type="ChEBI" id="CHEBI:29035"/>
    </cofactor>
</comment>
<dbReference type="PROSITE" id="PS51746">
    <property type="entry name" value="PPM_2"/>
    <property type="match status" value="1"/>
</dbReference>
<name>A0A443HTN4_BYSSP</name>
<dbReference type="SUPFAM" id="SSF81606">
    <property type="entry name" value="PP2C-like"/>
    <property type="match status" value="1"/>
</dbReference>
<evidence type="ECO:0000256" key="8">
    <source>
        <dbReference type="ARBA" id="ARBA00023211"/>
    </source>
</evidence>
<keyword evidence="5 9" id="KW-0378">Hydrolase</keyword>